<gene>
    <name evidence="2" type="ORF">pGO400_p05</name>
    <name evidence="1" type="ORF">pRM27_p05</name>
</gene>
<reference evidence="1" key="1">
    <citation type="journal article" date="2016" name="Mol. Microbiol.">
        <title>Transfer of the methicillin resistance genomic island among staphylococci by conjugation.</title>
        <authorList>
            <person name="Ray M.D."/>
            <person name="Boundy S."/>
            <person name="Archer G.L."/>
        </authorList>
    </citation>
    <scope>NUCLEOTIDE SEQUENCE</scope>
    <source>
        <strain evidence="1">RN4220</strain>
        <plasmid evidence="2">pGO400</plasmid>
        <plasmid evidence="1">pRM27</plasmid>
    </source>
</reference>
<keyword evidence="1" id="KW-0614">Plasmid</keyword>
<sequence>MLNRHIIHSFLKQKATLLECSFCCVYWKRLYTHGTNQTSAAPTATPANTIPTPLNISFFTIGSSIPGNFLRTIQTPAQIPTATIRPVKNVCTCCKPCSIFGPGFSAPSVIFDKTMLKNAT</sequence>
<accession>A0A141HMD5</accession>
<dbReference type="AlphaFoldDB" id="A0A141HMD5"/>
<organism evidence="1">
    <name type="scientific">Staphylococcus aureus subsp. aureus RN4220</name>
    <dbReference type="NCBI Taxonomy" id="561307"/>
    <lineage>
        <taxon>Bacteria</taxon>
        <taxon>Bacillati</taxon>
        <taxon>Bacillota</taxon>
        <taxon>Bacilli</taxon>
        <taxon>Bacillales</taxon>
        <taxon>Staphylococcaceae</taxon>
        <taxon>Staphylococcus</taxon>
    </lineage>
</organism>
<dbReference type="EMBL" id="KT780704">
    <property type="protein sequence ID" value="ALN43636.1"/>
    <property type="molecule type" value="Genomic_DNA"/>
</dbReference>
<geneLocation type="plasmid" evidence="1">
    <name>pRM27</name>
</geneLocation>
<geneLocation type="plasmid" evidence="2">
    <name>pGO400</name>
</geneLocation>
<evidence type="ECO:0000313" key="2">
    <source>
        <dbReference type="EMBL" id="ALN43701.1"/>
    </source>
</evidence>
<dbReference type="EMBL" id="KT780705">
    <property type="protein sequence ID" value="ALN43701.1"/>
    <property type="molecule type" value="Genomic_DNA"/>
</dbReference>
<proteinExistence type="predicted"/>
<evidence type="ECO:0000313" key="1">
    <source>
        <dbReference type="EMBL" id="ALN43636.1"/>
    </source>
</evidence>
<name>A0A141HMD5_STAA8</name>
<protein>
    <submittedName>
        <fullName evidence="1">Uncharacterized protein</fullName>
    </submittedName>
</protein>